<dbReference type="PANTHER" id="PTHR37812">
    <property type="entry name" value="MU-LIKE PROPHAGE FLUMU PROTEIN C"/>
    <property type="match status" value="1"/>
</dbReference>
<protein>
    <recommendedName>
        <fullName evidence="1">Mor transcription activator domain-containing protein</fullName>
    </recommendedName>
</protein>
<comment type="caution">
    <text evidence="2">The sequence shown here is derived from an EMBL/GenBank/DDBJ whole genome shotgun (WGS) entry which is preliminary data.</text>
</comment>
<sequence>MAELRHELLIDVAGHVADVMRDHKVDEDLAEQVGYAVADRLAANWGGQTISFPKDSAFKLAKRDRMIYAEWGQLSPPQLARKYNLTVQAIYSILRRAKKAAISERQDDMFGFDDR</sequence>
<proteinExistence type="predicted"/>
<keyword evidence="3" id="KW-1185">Reference proteome</keyword>
<dbReference type="InterPro" id="IPR052411">
    <property type="entry name" value="c-mor_Regulatory_Protein"/>
</dbReference>
<dbReference type="STRING" id="197479.BFW38_06285"/>
<dbReference type="SUPFAM" id="SSF46689">
    <property type="entry name" value="Homeodomain-like"/>
    <property type="match status" value="1"/>
</dbReference>
<evidence type="ECO:0000259" key="1">
    <source>
        <dbReference type="Pfam" id="PF08765"/>
    </source>
</evidence>
<dbReference type="Proteomes" id="UP000094291">
    <property type="component" value="Unassembled WGS sequence"/>
</dbReference>
<dbReference type="PANTHER" id="PTHR37812:SF1">
    <property type="entry name" value="MU-LIKE PROPHAGE FLUMU PROTEIN C"/>
    <property type="match status" value="1"/>
</dbReference>
<organism evidence="2 3">
    <name type="scientific">Terasakiispira papahanaumokuakeensis</name>
    <dbReference type="NCBI Taxonomy" id="197479"/>
    <lineage>
        <taxon>Bacteria</taxon>
        <taxon>Pseudomonadati</taxon>
        <taxon>Pseudomonadota</taxon>
        <taxon>Gammaproteobacteria</taxon>
        <taxon>Oceanospirillales</taxon>
        <taxon>Terasakiispira</taxon>
    </lineage>
</organism>
<dbReference type="Pfam" id="PF08765">
    <property type="entry name" value="Mor"/>
    <property type="match status" value="1"/>
</dbReference>
<evidence type="ECO:0000313" key="3">
    <source>
        <dbReference type="Proteomes" id="UP000094291"/>
    </source>
</evidence>
<dbReference type="InterPro" id="IPR014875">
    <property type="entry name" value="Mor_transcription_activator"/>
</dbReference>
<dbReference type="AlphaFoldDB" id="A0A1E2VE57"/>
<dbReference type="InterPro" id="IPR009057">
    <property type="entry name" value="Homeodomain-like_sf"/>
</dbReference>
<evidence type="ECO:0000313" key="2">
    <source>
        <dbReference type="EMBL" id="ODC05243.1"/>
    </source>
</evidence>
<accession>A0A1E2VE57</accession>
<dbReference type="EMBL" id="MDTQ01000001">
    <property type="protein sequence ID" value="ODC05243.1"/>
    <property type="molecule type" value="Genomic_DNA"/>
</dbReference>
<feature type="domain" description="Mor transcription activator" evidence="1">
    <location>
        <begin position="5"/>
        <end position="109"/>
    </location>
</feature>
<reference evidence="2 3" key="1">
    <citation type="submission" date="2016-08" db="EMBL/GenBank/DDBJ databases">
        <authorList>
            <person name="Seilhamer J.J."/>
        </authorList>
    </citation>
    <scope>NUCLEOTIDE SEQUENCE [LARGE SCALE GENOMIC DNA]</scope>
    <source>
        <strain evidence="2 3">PH27A</strain>
    </source>
</reference>
<name>A0A1E2VE57_9GAMM</name>
<gene>
    <name evidence="2" type="ORF">BFW38_06285</name>
</gene>
<dbReference type="Gene3D" id="1.10.10.60">
    <property type="entry name" value="Homeodomain-like"/>
    <property type="match status" value="1"/>
</dbReference>